<name>A0A7D7Q4F2_KOCVA</name>
<dbReference type="AlphaFoldDB" id="A0A7D7Q4F2"/>
<keyword evidence="12" id="KW-1185">Reference proteome</keyword>
<dbReference type="GO" id="GO:0046872">
    <property type="term" value="F:metal ion binding"/>
    <property type="evidence" value="ECO:0007669"/>
    <property type="project" value="UniProtKB-KW"/>
</dbReference>
<feature type="transmembrane region" description="Helical" evidence="10">
    <location>
        <begin position="94"/>
        <end position="117"/>
    </location>
</feature>
<comment type="catalytic activity">
    <reaction evidence="8">
        <text>fluoride(in) = fluoride(out)</text>
        <dbReference type="Rhea" id="RHEA:76159"/>
        <dbReference type="ChEBI" id="CHEBI:17051"/>
    </reaction>
    <physiologicalReaction direction="left-to-right" evidence="8">
        <dbReference type="Rhea" id="RHEA:76160"/>
    </physiologicalReaction>
</comment>
<evidence type="ECO:0000256" key="8">
    <source>
        <dbReference type="ARBA" id="ARBA00035585"/>
    </source>
</evidence>
<comment type="similarity">
    <text evidence="7 10">Belongs to the fluoride channel Fluc/FEX (TC 1.A.43) family.</text>
</comment>
<dbReference type="Pfam" id="PF02537">
    <property type="entry name" value="CRCB"/>
    <property type="match status" value="1"/>
</dbReference>
<comment type="activity regulation">
    <text evidence="10">Na(+) is not transported, but it plays an essential structural role and its presence is essential for fluoride channel function.</text>
</comment>
<dbReference type="GO" id="GO:0005886">
    <property type="term" value="C:plasma membrane"/>
    <property type="evidence" value="ECO:0007669"/>
    <property type="project" value="UniProtKB-SubCell"/>
</dbReference>
<organism evidence="11 12">
    <name type="scientific">Kocuria varians</name>
    <name type="common">Micrococcus varians</name>
    <dbReference type="NCBI Taxonomy" id="1272"/>
    <lineage>
        <taxon>Bacteria</taxon>
        <taxon>Bacillati</taxon>
        <taxon>Actinomycetota</taxon>
        <taxon>Actinomycetes</taxon>
        <taxon>Micrococcales</taxon>
        <taxon>Micrococcaceae</taxon>
        <taxon>Kocuria</taxon>
    </lineage>
</organism>
<reference evidence="11 12" key="2">
    <citation type="submission" date="2020-07" db="EMBL/GenBank/DDBJ databases">
        <title>Genome of starter culture bacteria Kocuria salsicia reveals its technological properties and safety for usage in meat industry.</title>
        <authorList>
            <person name="Michael M."/>
            <person name="Konstantin K."/>
            <person name="Evgenii K."/>
            <person name="Galina S."/>
            <person name="Oksana K."/>
            <person name="Andrei L."/>
        </authorList>
    </citation>
    <scope>NUCLEOTIDE SEQUENCE [LARGE SCALE GENOMIC DNA]</scope>
    <source>
        <strain evidence="11 12">80</strain>
    </source>
</reference>
<keyword evidence="5 10" id="KW-0472">Membrane</keyword>
<keyword evidence="10" id="KW-0915">Sodium</keyword>
<feature type="binding site" evidence="10">
    <location>
        <position position="75"/>
    </location>
    <ligand>
        <name>Na(+)</name>
        <dbReference type="ChEBI" id="CHEBI:29101"/>
        <note>structural</note>
    </ligand>
</feature>
<dbReference type="HAMAP" id="MF_00454">
    <property type="entry name" value="FluC"/>
    <property type="match status" value="1"/>
</dbReference>
<dbReference type="PANTHER" id="PTHR28259">
    <property type="entry name" value="FLUORIDE EXPORT PROTEIN 1-RELATED"/>
    <property type="match status" value="1"/>
</dbReference>
<dbReference type="Proteomes" id="UP000216825">
    <property type="component" value="Chromosome"/>
</dbReference>
<keyword evidence="10" id="KW-0406">Ion transport</keyword>
<keyword evidence="10" id="KW-0813">Transport</keyword>
<sequence>MIAALAVALGGAAGAVLRFIVDRLIASRQKHPFPWATIVVNVTGSFVLGLVSGLGMVLGPVWTVALGTGLCGGYTTFSTAMVDAVRLARGHRGGAMLAVVLGTAFWSLLAAAAGMSLGAHWAG</sequence>
<dbReference type="RefSeq" id="WP_055086544.1">
    <property type="nucleotide sequence ID" value="NZ_CP059343.1"/>
</dbReference>
<keyword evidence="2 10" id="KW-1003">Cell membrane</keyword>
<feature type="transmembrane region" description="Helical" evidence="10">
    <location>
        <begin position="61"/>
        <end position="82"/>
    </location>
</feature>
<gene>
    <name evidence="11" type="primary">crcB_2</name>
    <name evidence="10" type="synonym">crcB</name>
    <name evidence="10" type="synonym">fluC</name>
    <name evidence="11" type="ORF">CIB50_0002324</name>
</gene>
<evidence type="ECO:0000256" key="6">
    <source>
        <dbReference type="ARBA" id="ARBA00023303"/>
    </source>
</evidence>
<evidence type="ECO:0000256" key="4">
    <source>
        <dbReference type="ARBA" id="ARBA00022989"/>
    </source>
</evidence>
<evidence type="ECO:0000256" key="3">
    <source>
        <dbReference type="ARBA" id="ARBA00022692"/>
    </source>
</evidence>
<keyword evidence="10" id="KW-0479">Metal-binding</keyword>
<protein>
    <recommendedName>
        <fullName evidence="10">Fluoride-specific ion channel FluC</fullName>
    </recommendedName>
</protein>
<dbReference type="EMBL" id="CP059343">
    <property type="protein sequence ID" value="QMS57577.1"/>
    <property type="molecule type" value="Genomic_DNA"/>
</dbReference>
<keyword evidence="4 10" id="KW-1133">Transmembrane helix</keyword>
<proteinExistence type="inferred from homology"/>
<keyword evidence="3 10" id="KW-0812">Transmembrane</keyword>
<dbReference type="InterPro" id="IPR003691">
    <property type="entry name" value="FluC"/>
</dbReference>
<comment type="function">
    <text evidence="9 10">Fluoride-specific ion channel. Important for reducing fluoride concentration in the cell, thus reducing its toxicity.</text>
</comment>
<reference evidence="12" key="1">
    <citation type="submission" date="2017-08" db="EMBL/GenBank/DDBJ databases">
        <title>Draft Genome Sequence of Kocuria varians 80.</title>
        <authorList>
            <person name="Minaev M."/>
            <person name="Kurbakov K.A."/>
            <person name="Solodovnikova G.I."/>
            <person name="Kuznetsova O.A."/>
            <person name="Lisitsyn A.B."/>
        </authorList>
    </citation>
    <scope>NUCLEOTIDE SEQUENCE [LARGE SCALE GENOMIC DNA]</scope>
    <source>
        <strain evidence="12">80</strain>
    </source>
</reference>
<dbReference type="PANTHER" id="PTHR28259:SF1">
    <property type="entry name" value="FLUORIDE EXPORT PROTEIN 1-RELATED"/>
    <property type="match status" value="1"/>
</dbReference>
<accession>A0A7D7Q4F2</accession>
<evidence type="ECO:0000256" key="5">
    <source>
        <dbReference type="ARBA" id="ARBA00023136"/>
    </source>
</evidence>
<evidence type="ECO:0000256" key="10">
    <source>
        <dbReference type="HAMAP-Rule" id="MF_00454"/>
    </source>
</evidence>
<evidence type="ECO:0000256" key="7">
    <source>
        <dbReference type="ARBA" id="ARBA00035120"/>
    </source>
</evidence>
<evidence type="ECO:0000256" key="2">
    <source>
        <dbReference type="ARBA" id="ARBA00022475"/>
    </source>
</evidence>
<evidence type="ECO:0000313" key="12">
    <source>
        <dbReference type="Proteomes" id="UP000216825"/>
    </source>
</evidence>
<dbReference type="KEGG" id="kvr:CIB50_0002324"/>
<evidence type="ECO:0000256" key="1">
    <source>
        <dbReference type="ARBA" id="ARBA00004651"/>
    </source>
</evidence>
<feature type="binding site" evidence="10">
    <location>
        <position position="72"/>
    </location>
    <ligand>
        <name>Na(+)</name>
        <dbReference type="ChEBI" id="CHEBI:29101"/>
        <note>structural</note>
    </ligand>
</feature>
<evidence type="ECO:0000256" key="9">
    <source>
        <dbReference type="ARBA" id="ARBA00049940"/>
    </source>
</evidence>
<dbReference type="GO" id="GO:0140114">
    <property type="term" value="P:cellular detoxification of fluoride"/>
    <property type="evidence" value="ECO:0007669"/>
    <property type="project" value="UniProtKB-UniRule"/>
</dbReference>
<dbReference type="GO" id="GO:0062054">
    <property type="term" value="F:fluoride channel activity"/>
    <property type="evidence" value="ECO:0007669"/>
    <property type="project" value="UniProtKB-UniRule"/>
</dbReference>
<keyword evidence="6 10" id="KW-0407">Ion channel</keyword>
<comment type="subcellular location">
    <subcellularLocation>
        <location evidence="1 10">Cell membrane</location>
        <topology evidence="1 10">Multi-pass membrane protein</topology>
    </subcellularLocation>
</comment>
<evidence type="ECO:0000313" key="11">
    <source>
        <dbReference type="EMBL" id="QMS57577.1"/>
    </source>
</evidence>
<feature type="transmembrane region" description="Helical" evidence="10">
    <location>
        <begin position="34"/>
        <end position="54"/>
    </location>
</feature>